<evidence type="ECO:0000313" key="1">
    <source>
        <dbReference type="EMBL" id="AVO27583.1"/>
    </source>
</evidence>
<organism evidence="1 2">
    <name type="scientific">Megasphaera elsdenii</name>
    <dbReference type="NCBI Taxonomy" id="907"/>
    <lineage>
        <taxon>Bacteria</taxon>
        <taxon>Bacillati</taxon>
        <taxon>Bacillota</taxon>
        <taxon>Negativicutes</taxon>
        <taxon>Veillonellales</taxon>
        <taxon>Veillonellaceae</taxon>
        <taxon>Megasphaera</taxon>
    </lineage>
</organism>
<name>A0A2S0M820_MEGEL</name>
<dbReference type="PANTHER" id="PTHR30083">
    <property type="entry name" value="TRANSCRIPTIONAL REGULATOR-RELATED"/>
    <property type="match status" value="1"/>
</dbReference>
<dbReference type="GO" id="GO:0071453">
    <property type="term" value="P:cellular response to oxygen levels"/>
    <property type="evidence" value="ECO:0007669"/>
    <property type="project" value="TreeGrafter"/>
</dbReference>
<evidence type="ECO:0000313" key="2">
    <source>
        <dbReference type="Proteomes" id="UP000238358"/>
    </source>
</evidence>
<dbReference type="InterPro" id="IPR021845">
    <property type="entry name" value="DUF3440"/>
</dbReference>
<reference evidence="1 2" key="1">
    <citation type="journal article" date="2018" name="Genome Announc.">
        <title>Complete genomes of two Megasphaera elsdenii strains, NCIMB 702410 and ATCC 25940.</title>
        <authorList>
            <person name="Hatmaker E.A."/>
            <person name="O'Dell K."/>
            <person name="Riley L.A."/>
            <person name="Klingeman D.M."/>
            <person name="Guss A.M."/>
        </authorList>
    </citation>
    <scope>NUCLEOTIDE SEQUENCE [LARGE SCALE GENOMIC DNA]</scope>
    <source>
        <strain evidence="1 2">NCIMB702410</strain>
    </source>
</reference>
<dbReference type="AlphaFoldDB" id="A0A2S0M820"/>
<dbReference type="Pfam" id="PF11922">
    <property type="entry name" value="DUF3440"/>
    <property type="match status" value="1"/>
</dbReference>
<gene>
    <name evidence="1" type="ORF">C6Y28_08185</name>
</gene>
<dbReference type="PANTHER" id="PTHR30083:SF0">
    <property type="entry name" value="3'-PHOSPHOADENOSINE 5'-PHOSPHOSULFATE SULFOTRANSFERASE (PAPS REDUCTASE)_FAD SYNTHETASE"/>
    <property type="match status" value="1"/>
</dbReference>
<dbReference type="Proteomes" id="UP000238358">
    <property type="component" value="Chromosome"/>
</dbReference>
<accession>A0A2S0M820</accession>
<protein>
    <submittedName>
        <fullName evidence="1">DUF3440 domain-containing protein</fullName>
    </submittedName>
</protein>
<sequence>MFRVIEPETWARVVNRVSGANFGNIYAGKKIMSSKYTLPKGHTWKSFCKFLLTTLPEETANNYRRKFIKFIKYWARTGCPVRDDFIKEIESTAPGAYENTHRFSRRGNGDKEVIRARKVLDEMPGIDNKQDLCTWKRMAMCIIKNDYICKGLCFSITKDLTLRQKAIVEKYKNI</sequence>
<dbReference type="EMBL" id="CP027569">
    <property type="protein sequence ID" value="AVO27583.1"/>
    <property type="molecule type" value="Genomic_DNA"/>
</dbReference>
<dbReference type="OrthoDB" id="9774475at2"/>
<proteinExistence type="predicted"/>
<dbReference type="RefSeq" id="WP_027895091.1">
    <property type="nucleotide sequence ID" value="NZ_CP027569.1"/>
</dbReference>